<keyword evidence="4" id="KW-1185">Reference proteome</keyword>
<reference evidence="4" key="1">
    <citation type="submission" date="2018-04" db="EMBL/GenBank/DDBJ databases">
        <authorList>
            <person name="Lucker S."/>
            <person name="Sakoula D."/>
        </authorList>
    </citation>
    <scope>NUCLEOTIDE SEQUENCE [LARGE SCALE GENOMIC DNA]</scope>
</reference>
<dbReference type="InterPro" id="IPR003010">
    <property type="entry name" value="C-N_Hydrolase"/>
</dbReference>
<dbReference type="Pfam" id="PF00795">
    <property type="entry name" value="CN_hydrolase"/>
    <property type="match status" value="1"/>
</dbReference>
<dbReference type="Gene3D" id="3.60.110.10">
    <property type="entry name" value="Carbon-nitrogen hydrolase"/>
    <property type="match status" value="1"/>
</dbReference>
<dbReference type="OrthoDB" id="2826359at2"/>
<dbReference type="Proteomes" id="UP000248168">
    <property type="component" value="Unassembled WGS sequence"/>
</dbReference>
<gene>
    <name evidence="3" type="ORF">NITLEN_40183</name>
</gene>
<proteinExistence type="predicted"/>
<feature type="domain" description="CN hydrolase" evidence="2">
    <location>
        <begin position="1"/>
        <end position="238"/>
    </location>
</feature>
<organism evidence="3 4">
    <name type="scientific">Nitrospira lenta</name>
    <dbReference type="NCBI Taxonomy" id="1436998"/>
    <lineage>
        <taxon>Bacteria</taxon>
        <taxon>Pseudomonadati</taxon>
        <taxon>Nitrospirota</taxon>
        <taxon>Nitrospiria</taxon>
        <taxon>Nitrospirales</taxon>
        <taxon>Nitrospiraceae</taxon>
        <taxon>Nitrospira</taxon>
    </lineage>
</organism>
<evidence type="ECO:0000259" key="2">
    <source>
        <dbReference type="PROSITE" id="PS50263"/>
    </source>
</evidence>
<keyword evidence="1 3" id="KW-0378">Hydrolase</keyword>
<dbReference type="FunCoup" id="A0A330L705">
    <property type="interactions" value="87"/>
</dbReference>
<dbReference type="InterPro" id="IPR036526">
    <property type="entry name" value="C-N_Hydrolase_sf"/>
</dbReference>
<protein>
    <submittedName>
        <fullName evidence="3">Putative N-carbamoyl-D-amino acid hydrolase</fullName>
        <ecNumber evidence="3">3.5.1.77</ecNumber>
    </submittedName>
</protein>
<name>A0A330L705_9BACT</name>
<evidence type="ECO:0000256" key="1">
    <source>
        <dbReference type="ARBA" id="ARBA00022801"/>
    </source>
</evidence>
<dbReference type="PROSITE" id="PS50263">
    <property type="entry name" value="CN_HYDROLASE"/>
    <property type="match status" value="1"/>
</dbReference>
<dbReference type="InParanoid" id="A0A330L705"/>
<dbReference type="SUPFAM" id="SSF56317">
    <property type="entry name" value="Carbon-nitrogen hydrolase"/>
    <property type="match status" value="1"/>
</dbReference>
<evidence type="ECO:0000313" key="4">
    <source>
        <dbReference type="Proteomes" id="UP000248168"/>
    </source>
</evidence>
<dbReference type="CDD" id="cd07577">
    <property type="entry name" value="Ph0642_like"/>
    <property type="match status" value="1"/>
</dbReference>
<dbReference type="EMBL" id="OUNR01000017">
    <property type="protein sequence ID" value="SPP65710.1"/>
    <property type="molecule type" value="Genomic_DNA"/>
</dbReference>
<dbReference type="EC" id="3.5.1.77" evidence="3"/>
<accession>A0A330L705</accession>
<sequence>MRIGYYQYEPEFGAVAKNLDAIRAMLEQTEADLMVLPELCASGYQFVSAEEALRLSEPVPDGATTKMLVDVAKRRRMHIVAGLPERAGSHCYNSAVVVGPSGFLGCYRKSHLFFEETLCFAPGDTGFQVWDIGAAKIGVMICFDWYFPESARTLALMGADIICHPSNLVLPNCPDSMPVRCLENRVFAVTCNRIGTEARGGKDALTFIGNSEVVSSRGVILQRAPRDREELAVVDIDPTEARNKTLTRYNDLLGDRRPSLYHK</sequence>
<dbReference type="InterPro" id="IPR050345">
    <property type="entry name" value="Aliph_Amidase/BUP"/>
</dbReference>
<dbReference type="PANTHER" id="PTHR43674">
    <property type="entry name" value="NITRILASE C965.09-RELATED"/>
    <property type="match status" value="1"/>
</dbReference>
<dbReference type="AlphaFoldDB" id="A0A330L705"/>
<dbReference type="GO" id="GO:0047417">
    <property type="term" value="F:N-carbamoyl-D-amino acid hydrolase activity"/>
    <property type="evidence" value="ECO:0007669"/>
    <property type="project" value="UniProtKB-EC"/>
</dbReference>
<evidence type="ECO:0000313" key="3">
    <source>
        <dbReference type="EMBL" id="SPP65710.1"/>
    </source>
</evidence>
<dbReference type="RefSeq" id="WP_121989957.1">
    <property type="nucleotide sequence ID" value="NZ_OUNR01000017.1"/>
</dbReference>
<dbReference type="PANTHER" id="PTHR43674:SF2">
    <property type="entry name" value="BETA-UREIDOPROPIONASE"/>
    <property type="match status" value="1"/>
</dbReference>